<dbReference type="PANTHER" id="PTHR18919:SF134">
    <property type="entry name" value="BETA-KETOACYL COA THIOLASE FADA3-RELATED"/>
    <property type="match status" value="1"/>
</dbReference>
<dbReference type="InterPro" id="IPR020617">
    <property type="entry name" value="Thiolase_C"/>
</dbReference>
<accession>A0A9Q9I782</accession>
<evidence type="ECO:0000256" key="3">
    <source>
        <dbReference type="ARBA" id="ARBA00023315"/>
    </source>
</evidence>
<dbReference type="NCBIfam" id="TIGR01930">
    <property type="entry name" value="AcCoA-C-Actrans"/>
    <property type="match status" value="1"/>
</dbReference>
<dbReference type="PROSITE" id="PS00737">
    <property type="entry name" value="THIOLASE_2"/>
    <property type="match status" value="1"/>
</dbReference>
<feature type="domain" description="Thiolase C-terminal" evidence="7">
    <location>
        <begin position="276"/>
        <end position="398"/>
    </location>
</feature>
<dbReference type="EC" id="2.3.1.9" evidence="8"/>
<feature type="active site" description="Proton acceptor" evidence="4">
    <location>
        <position position="355"/>
    </location>
</feature>
<dbReference type="Pfam" id="PF00108">
    <property type="entry name" value="Thiolase_N"/>
    <property type="match status" value="1"/>
</dbReference>
<evidence type="ECO:0000256" key="5">
    <source>
        <dbReference type="RuleBase" id="RU003557"/>
    </source>
</evidence>
<evidence type="ECO:0000256" key="2">
    <source>
        <dbReference type="ARBA" id="ARBA00022679"/>
    </source>
</evidence>
<comment type="similarity">
    <text evidence="1 5">Belongs to the thiolase-like superfamily. Thiolase family.</text>
</comment>
<feature type="active site" description="Proton acceptor" evidence="4">
    <location>
        <position position="385"/>
    </location>
</feature>
<reference evidence="8" key="1">
    <citation type="submission" date="2021-04" db="EMBL/GenBank/DDBJ databases">
        <title>Dactylosporangium aurantiacum NRRL B-8018 full assembly.</title>
        <authorList>
            <person name="Hartkoorn R.C."/>
            <person name="Beaudoing E."/>
            <person name="Hot D."/>
        </authorList>
    </citation>
    <scope>NUCLEOTIDE SEQUENCE</scope>
    <source>
        <strain evidence="8">NRRL B-8018</strain>
    </source>
</reference>
<dbReference type="SUPFAM" id="SSF53901">
    <property type="entry name" value="Thiolase-like"/>
    <property type="match status" value="2"/>
</dbReference>
<evidence type="ECO:0000256" key="1">
    <source>
        <dbReference type="ARBA" id="ARBA00010982"/>
    </source>
</evidence>
<dbReference type="PIRSF" id="PIRSF000429">
    <property type="entry name" value="Ac-CoA_Ac_transf"/>
    <property type="match status" value="1"/>
</dbReference>
<keyword evidence="9" id="KW-1185">Reference proteome</keyword>
<dbReference type="PANTHER" id="PTHR18919">
    <property type="entry name" value="ACETYL-COA C-ACYLTRANSFERASE"/>
    <property type="match status" value="1"/>
</dbReference>
<keyword evidence="3 5" id="KW-0012">Acyltransferase</keyword>
<dbReference type="RefSeq" id="WP_033357434.1">
    <property type="nucleotide sequence ID" value="NZ_CP073767.1"/>
</dbReference>
<dbReference type="InterPro" id="IPR002155">
    <property type="entry name" value="Thiolase"/>
</dbReference>
<evidence type="ECO:0000313" key="8">
    <source>
        <dbReference type="EMBL" id="UWZ50582.1"/>
    </source>
</evidence>
<proteinExistence type="inferred from homology"/>
<feature type="active site" description="Acyl-thioester intermediate" evidence="4">
    <location>
        <position position="90"/>
    </location>
</feature>
<evidence type="ECO:0000256" key="4">
    <source>
        <dbReference type="PIRSR" id="PIRSR000429-1"/>
    </source>
</evidence>
<dbReference type="Gene3D" id="3.40.47.10">
    <property type="match status" value="1"/>
</dbReference>
<dbReference type="InterPro" id="IPR020613">
    <property type="entry name" value="Thiolase_CS"/>
</dbReference>
<dbReference type="InterPro" id="IPR020616">
    <property type="entry name" value="Thiolase_N"/>
</dbReference>
<feature type="domain" description="Thiolase N-terminal" evidence="6">
    <location>
        <begin position="5"/>
        <end position="267"/>
    </location>
</feature>
<protein>
    <submittedName>
        <fullName evidence="8">Acetyl-CoA C-acetyltransferase</fullName>
        <ecNumber evidence="8">2.3.1.9</ecNumber>
    </submittedName>
</protein>
<name>A0A9Q9I782_9ACTN</name>
<dbReference type="NCBIfam" id="NF005890">
    <property type="entry name" value="PRK07851.1"/>
    <property type="match status" value="1"/>
</dbReference>
<dbReference type="InterPro" id="IPR020615">
    <property type="entry name" value="Thiolase_acyl_enz_int_AS"/>
</dbReference>
<dbReference type="OrthoDB" id="3860926at2"/>
<evidence type="ECO:0000259" key="6">
    <source>
        <dbReference type="Pfam" id="PF00108"/>
    </source>
</evidence>
<gene>
    <name evidence="8" type="ORF">Daura_27550</name>
</gene>
<dbReference type="Pfam" id="PF02803">
    <property type="entry name" value="Thiolase_C"/>
    <property type="match status" value="1"/>
</dbReference>
<dbReference type="PROSITE" id="PS00098">
    <property type="entry name" value="THIOLASE_1"/>
    <property type="match status" value="1"/>
</dbReference>
<dbReference type="GO" id="GO:0003985">
    <property type="term" value="F:acetyl-CoA C-acetyltransferase activity"/>
    <property type="evidence" value="ECO:0007669"/>
    <property type="project" value="UniProtKB-EC"/>
</dbReference>
<evidence type="ECO:0000313" key="9">
    <source>
        <dbReference type="Proteomes" id="UP001058003"/>
    </source>
</evidence>
<dbReference type="CDD" id="cd00751">
    <property type="entry name" value="thiolase"/>
    <property type="match status" value="1"/>
</dbReference>
<dbReference type="AlphaFoldDB" id="A0A9Q9I782"/>
<organism evidence="8 9">
    <name type="scientific">Dactylosporangium aurantiacum</name>
    <dbReference type="NCBI Taxonomy" id="35754"/>
    <lineage>
        <taxon>Bacteria</taxon>
        <taxon>Bacillati</taxon>
        <taxon>Actinomycetota</taxon>
        <taxon>Actinomycetes</taxon>
        <taxon>Micromonosporales</taxon>
        <taxon>Micromonosporaceae</taxon>
        <taxon>Dactylosporangium</taxon>
    </lineage>
</organism>
<dbReference type="EMBL" id="CP073767">
    <property type="protein sequence ID" value="UWZ50582.1"/>
    <property type="molecule type" value="Genomic_DNA"/>
</dbReference>
<dbReference type="KEGG" id="daur:Daura_27550"/>
<keyword evidence="2 5" id="KW-0808">Transferase</keyword>
<sequence>MPEAVIVSAVRSPIGRAHKGSLTGVRADDLAAQIVRLALDRVPALDPRTLDDLMLGCAQPAGEQGYNLGRQVAMQLGYDMVPGTTVNRYCASSLQAIRMAFHAIKAGEGHAFVAAGVEVVSHYAAGKADGMPGTRNPRFDGAGGARPGVPWSDPRERGELPDVYIAMGETAENVAELCGISRREQDEFAVRSQNNAEKALADGFWERDITPVTLPDGTVLRADDGPRAGVTLDKVAALQPAFRPDGTVTAGNCCPLNDGAAALVVLSDTRARELGLTPLARIVSTGVSALSPEIMGLGPVEASRRALANAGMAIGDIDLVEINEAFAAQVIPAYRQIGADLDRVNVHGGAIAVGHPFGMTGARIATTLLNGLVHRDAQFGLETMCTAGGQGMAMIVERLS</sequence>
<evidence type="ECO:0000259" key="7">
    <source>
        <dbReference type="Pfam" id="PF02803"/>
    </source>
</evidence>
<dbReference type="FunFam" id="3.40.47.10:FF:000013">
    <property type="entry name" value="Acetyl-CoA acetyltransferase"/>
    <property type="match status" value="1"/>
</dbReference>
<dbReference type="InterPro" id="IPR016039">
    <property type="entry name" value="Thiolase-like"/>
</dbReference>
<dbReference type="Proteomes" id="UP001058003">
    <property type="component" value="Chromosome"/>
</dbReference>